<evidence type="ECO:0000256" key="1">
    <source>
        <dbReference type="SAM" id="SignalP"/>
    </source>
</evidence>
<evidence type="ECO:0000313" key="2">
    <source>
        <dbReference type="EMBL" id="SHL23221.1"/>
    </source>
</evidence>
<dbReference type="Gene3D" id="3.80.20.20">
    <property type="entry name" value="Receptor L-domain"/>
    <property type="match status" value="1"/>
</dbReference>
<keyword evidence="1" id="KW-0732">Signal</keyword>
<dbReference type="OrthoDB" id="9765957at2"/>
<feature type="signal peptide" evidence="1">
    <location>
        <begin position="1"/>
        <end position="19"/>
    </location>
</feature>
<keyword evidence="3" id="KW-1185">Reference proteome</keyword>
<evidence type="ECO:0008006" key="4">
    <source>
        <dbReference type="Google" id="ProtNLM"/>
    </source>
</evidence>
<dbReference type="Proteomes" id="UP000184028">
    <property type="component" value="Unassembled WGS sequence"/>
</dbReference>
<dbReference type="STRING" id="946677.SAMN05444484_101805"/>
<feature type="chain" id="PRO_5009923048" description="Leucine rich repeat-containing protein" evidence="1">
    <location>
        <begin position="20"/>
        <end position="347"/>
    </location>
</feature>
<dbReference type="AlphaFoldDB" id="A0A1M6YY49"/>
<gene>
    <name evidence="2" type="ORF">SAMN05444484_101805</name>
</gene>
<protein>
    <recommendedName>
        <fullName evidence="4">Leucine rich repeat-containing protein</fullName>
    </recommendedName>
</protein>
<proteinExistence type="predicted"/>
<dbReference type="EMBL" id="FRBT01000001">
    <property type="protein sequence ID" value="SHL23221.1"/>
    <property type="molecule type" value="Genomic_DNA"/>
</dbReference>
<dbReference type="SUPFAM" id="SSF52058">
    <property type="entry name" value="L domain-like"/>
    <property type="match status" value="1"/>
</dbReference>
<sequence length="347" mass="37064">MKKITLIVLLLSSFTILFAQVPQRMSYQSVIRKADGTLVTNTLVSIKTSIIFDIANGNPSYIETQTTTTNNNGLATIEIGGGTAVTGTFAAINWGAGSHFIKTEIDPTGGSNYTISGTSQLLSVPYALYAGNSKSNQGKTSIVITGDITDAQAVAQVTAEFGPNTENIYVNGTTNLTTLDLAVVKKLINLRIIDNLKLTNVSLNNLTEVYSDLNIGNNAKLSSISFPVLKTIYGFDSSISRNSSLQSILMPSLIKAQSIFFRKNPFLSSIEIPVLTTVYGEEASLNFDYNALSSSQVNLILSRILNISPASGKYIQLQGQTPPAPPTGQGIVYKTNLINAGNSVTTD</sequence>
<reference evidence="3" key="1">
    <citation type="submission" date="2016-11" db="EMBL/GenBank/DDBJ databases">
        <authorList>
            <person name="Varghese N."/>
            <person name="Submissions S."/>
        </authorList>
    </citation>
    <scope>NUCLEOTIDE SEQUENCE [LARGE SCALE GENOMIC DNA]</scope>
    <source>
        <strain evidence="3">DSM 24724</strain>
    </source>
</reference>
<accession>A0A1M6YY49</accession>
<name>A0A1M6YY49_9FLAO</name>
<evidence type="ECO:0000313" key="3">
    <source>
        <dbReference type="Proteomes" id="UP000184028"/>
    </source>
</evidence>
<dbReference type="InterPro" id="IPR036941">
    <property type="entry name" value="Rcpt_L-dom_sf"/>
</dbReference>
<dbReference type="RefSeq" id="WP_068841357.1">
    <property type="nucleotide sequence ID" value="NZ_FRBT01000001.1"/>
</dbReference>
<organism evidence="2 3">
    <name type="scientific">Flavobacterium chilense</name>
    <dbReference type="NCBI Taxonomy" id="946677"/>
    <lineage>
        <taxon>Bacteria</taxon>
        <taxon>Pseudomonadati</taxon>
        <taxon>Bacteroidota</taxon>
        <taxon>Flavobacteriia</taxon>
        <taxon>Flavobacteriales</taxon>
        <taxon>Flavobacteriaceae</taxon>
        <taxon>Flavobacterium</taxon>
    </lineage>
</organism>